<dbReference type="InterPro" id="IPR029021">
    <property type="entry name" value="Prot-tyrosine_phosphatase-like"/>
</dbReference>
<evidence type="ECO:0000256" key="1">
    <source>
        <dbReference type="SAM" id="MobiDB-lite"/>
    </source>
</evidence>
<dbReference type="Pfam" id="PF00102">
    <property type="entry name" value="Y_phosphatase"/>
    <property type="match status" value="1"/>
</dbReference>
<proteinExistence type="predicted"/>
<keyword evidence="5" id="KW-1185">Reference proteome</keyword>
<accession>A0A3R7M4X0</accession>
<gene>
    <name evidence="4" type="ORF">Tco025E_08992</name>
</gene>
<comment type="caution">
    <text evidence="4">The sequence shown here is derived from an EMBL/GenBank/DDBJ whole genome shotgun (WGS) entry which is preliminary data.</text>
</comment>
<feature type="compositionally biased region" description="Basic and acidic residues" evidence="1">
    <location>
        <begin position="445"/>
        <end position="457"/>
    </location>
</feature>
<dbReference type="SMART" id="SM00194">
    <property type="entry name" value="PTPc"/>
    <property type="match status" value="1"/>
</dbReference>
<dbReference type="InterPro" id="IPR050348">
    <property type="entry name" value="Protein-Tyr_Phosphatase"/>
</dbReference>
<dbReference type="PANTHER" id="PTHR19134">
    <property type="entry name" value="RECEPTOR-TYPE TYROSINE-PROTEIN PHOSPHATASE"/>
    <property type="match status" value="1"/>
</dbReference>
<dbReference type="Gene3D" id="3.90.190.10">
    <property type="entry name" value="Protein tyrosine phosphatase superfamily"/>
    <property type="match status" value="1"/>
</dbReference>
<dbReference type="GO" id="GO:0004725">
    <property type="term" value="F:protein tyrosine phosphatase activity"/>
    <property type="evidence" value="ECO:0007669"/>
    <property type="project" value="InterPro"/>
</dbReference>
<sequence>MSREQREIATAFLAHLRQLSTPHFPSSRDGFDVEMDELRSVDHRLRSNVDEFYTASLATSVAKNRFVEVRANEGTRVHLRPLMEEEHETYINANYVDGRALLDVPFAYIATQAPLRNTILDFWRMVFEDEVAFIVMLCGELEEGKVKSETYWPREGGVLDFGVLQITSLSEERRSDLVFRAFLLRNSHGKEREVYHMQYTGWPDQGIPVTSAPLMEIIQTMGNSELSVQAPIVVHCSGGIGRTGVFIALHVALAQFQLERRDLDIQRIVHVLKLCRTGMVQRKDQYVFLYYGVLREMDRMIMSAEKGVNLLNLRRRETAAIKQALPRPVTHAAPQPFPASSKPTRTAAQVPLQLVNPHTTFAAALRLPSTRAPGPMPRRIFPNAPPQPPSDLTEAQQILLESYLRRRARSSEPPAGRNNQLPDLNWEAPTRVEPKTGGDGARTAYHADVEDSRARRPDLGRAAATLAIKK</sequence>
<evidence type="ECO:0000259" key="3">
    <source>
        <dbReference type="PROSITE" id="PS50056"/>
    </source>
</evidence>
<dbReference type="OrthoDB" id="10253954at2759"/>
<feature type="region of interest" description="Disordered" evidence="1">
    <location>
        <begin position="407"/>
        <end position="457"/>
    </location>
</feature>
<reference evidence="4 5" key="1">
    <citation type="journal article" date="2018" name="BMC Genomics">
        <title>Genomic comparison of Trypanosoma conorhini and Trypanosoma rangeli to Trypanosoma cruzi strains of high and low virulence.</title>
        <authorList>
            <person name="Bradwell K.R."/>
            <person name="Koparde V.N."/>
            <person name="Matveyev A.V."/>
            <person name="Serrano M.G."/>
            <person name="Alves J.M."/>
            <person name="Parikh H."/>
            <person name="Huang B."/>
            <person name="Lee V."/>
            <person name="Espinosa-Alvarez O."/>
            <person name="Ortiz P.A."/>
            <person name="Costa-Martins A.G."/>
            <person name="Teixeira M.M."/>
            <person name="Buck G.A."/>
        </authorList>
    </citation>
    <scope>NUCLEOTIDE SEQUENCE [LARGE SCALE GENOMIC DNA]</scope>
    <source>
        <strain evidence="4 5">025E</strain>
    </source>
</reference>
<dbReference type="PRINTS" id="PR00700">
    <property type="entry name" value="PRTYPHPHTASE"/>
</dbReference>
<name>A0A3R7M4X0_9TRYP</name>
<evidence type="ECO:0000313" key="5">
    <source>
        <dbReference type="Proteomes" id="UP000284403"/>
    </source>
</evidence>
<dbReference type="GO" id="GO:0004722">
    <property type="term" value="F:protein serine/threonine phosphatase activity"/>
    <property type="evidence" value="ECO:0007669"/>
    <property type="project" value="UniProtKB-EC"/>
</dbReference>
<dbReference type="AlphaFoldDB" id="A0A3R7M4X0"/>
<dbReference type="RefSeq" id="XP_029224050.1">
    <property type="nucleotide sequence ID" value="XM_029375823.1"/>
</dbReference>
<dbReference type="InterPro" id="IPR000242">
    <property type="entry name" value="PTP_cat"/>
</dbReference>
<dbReference type="PROSITE" id="PS50055">
    <property type="entry name" value="TYR_PHOSPHATASE_PTP"/>
    <property type="match status" value="1"/>
</dbReference>
<dbReference type="SMART" id="SM00404">
    <property type="entry name" value="PTPc_motif"/>
    <property type="match status" value="1"/>
</dbReference>
<dbReference type="SUPFAM" id="SSF52799">
    <property type="entry name" value="(Phosphotyrosine protein) phosphatases II"/>
    <property type="match status" value="1"/>
</dbReference>
<dbReference type="EMBL" id="MKKU01000952">
    <property type="protein sequence ID" value="RNE99499.1"/>
    <property type="molecule type" value="Genomic_DNA"/>
</dbReference>
<keyword evidence="4" id="KW-0378">Hydrolase</keyword>
<dbReference type="InterPro" id="IPR003595">
    <property type="entry name" value="Tyr_Pase_cat"/>
</dbReference>
<protein>
    <submittedName>
        <fullName evidence="4">Putative tyrosine specific protein phosphatase</fullName>
        <ecNumber evidence="4">3.1.3.16</ecNumber>
    </submittedName>
</protein>
<feature type="domain" description="Tyrosine-protein phosphatase" evidence="2">
    <location>
        <begin position="31"/>
        <end position="296"/>
    </location>
</feature>
<dbReference type="PROSITE" id="PS00383">
    <property type="entry name" value="TYR_PHOSPHATASE_1"/>
    <property type="match status" value="1"/>
</dbReference>
<evidence type="ECO:0000259" key="2">
    <source>
        <dbReference type="PROSITE" id="PS50055"/>
    </source>
</evidence>
<dbReference type="EC" id="3.1.3.16" evidence="4"/>
<dbReference type="CDD" id="cd00047">
    <property type="entry name" value="PTPc"/>
    <property type="match status" value="1"/>
</dbReference>
<dbReference type="PANTHER" id="PTHR19134:SF449">
    <property type="entry name" value="TYROSINE-PROTEIN PHOSPHATASE 1"/>
    <property type="match status" value="1"/>
</dbReference>
<dbReference type="PROSITE" id="PS50056">
    <property type="entry name" value="TYR_PHOSPHATASE_2"/>
    <property type="match status" value="1"/>
</dbReference>
<feature type="domain" description="Tyrosine specific protein phosphatases" evidence="3">
    <location>
        <begin position="212"/>
        <end position="287"/>
    </location>
</feature>
<dbReference type="GeneID" id="40322603"/>
<evidence type="ECO:0000313" key="4">
    <source>
        <dbReference type="EMBL" id="RNE99499.1"/>
    </source>
</evidence>
<dbReference type="InterPro" id="IPR000387">
    <property type="entry name" value="Tyr_Pase_dom"/>
</dbReference>
<organism evidence="4 5">
    <name type="scientific">Trypanosoma conorhini</name>
    <dbReference type="NCBI Taxonomy" id="83891"/>
    <lineage>
        <taxon>Eukaryota</taxon>
        <taxon>Discoba</taxon>
        <taxon>Euglenozoa</taxon>
        <taxon>Kinetoplastea</taxon>
        <taxon>Metakinetoplastina</taxon>
        <taxon>Trypanosomatida</taxon>
        <taxon>Trypanosomatidae</taxon>
        <taxon>Trypanosoma</taxon>
    </lineage>
</organism>
<dbReference type="Proteomes" id="UP000284403">
    <property type="component" value="Unassembled WGS sequence"/>
</dbReference>
<dbReference type="InterPro" id="IPR016130">
    <property type="entry name" value="Tyr_Pase_AS"/>
</dbReference>